<name>A0ABU0M441_9HYPH</name>
<evidence type="ECO:0000313" key="3">
    <source>
        <dbReference type="Proteomes" id="UP001223743"/>
    </source>
</evidence>
<evidence type="ECO:0000313" key="2">
    <source>
        <dbReference type="EMBL" id="MDQ0515725.1"/>
    </source>
</evidence>
<feature type="chain" id="PRO_5045645557" evidence="1">
    <location>
        <begin position="23"/>
        <end position="85"/>
    </location>
</feature>
<evidence type="ECO:0000256" key="1">
    <source>
        <dbReference type="SAM" id="SignalP"/>
    </source>
</evidence>
<gene>
    <name evidence="2" type="ORF">QO015_001338</name>
</gene>
<dbReference type="EMBL" id="JAUSWJ010000001">
    <property type="protein sequence ID" value="MDQ0515725.1"/>
    <property type="molecule type" value="Genomic_DNA"/>
</dbReference>
<dbReference type="Proteomes" id="UP001223743">
    <property type="component" value="Unassembled WGS sequence"/>
</dbReference>
<feature type="signal peptide" evidence="1">
    <location>
        <begin position="1"/>
        <end position="22"/>
    </location>
</feature>
<keyword evidence="3" id="KW-1185">Reference proteome</keyword>
<sequence>MRGLMIAAATIGLLASAGAAMAAEQATGTVSSVNASAGTLTLQSGQSYTFSDRSVLLGIMPGDYVGVSYTGQGQGIGAFNPEPAN</sequence>
<organism evidence="2 3">
    <name type="scientific">Kaistia geumhonensis</name>
    <dbReference type="NCBI Taxonomy" id="410839"/>
    <lineage>
        <taxon>Bacteria</taxon>
        <taxon>Pseudomonadati</taxon>
        <taxon>Pseudomonadota</taxon>
        <taxon>Alphaproteobacteria</taxon>
        <taxon>Hyphomicrobiales</taxon>
        <taxon>Kaistiaceae</taxon>
        <taxon>Kaistia</taxon>
    </lineage>
</organism>
<comment type="caution">
    <text evidence="2">The sequence shown here is derived from an EMBL/GenBank/DDBJ whole genome shotgun (WGS) entry which is preliminary data.</text>
</comment>
<dbReference type="RefSeq" id="WP_266280603.1">
    <property type="nucleotide sequence ID" value="NZ_JAPKNF010000001.1"/>
</dbReference>
<reference evidence="2 3" key="1">
    <citation type="submission" date="2023-07" db="EMBL/GenBank/DDBJ databases">
        <title>Genomic Encyclopedia of Type Strains, Phase IV (KMG-IV): sequencing the most valuable type-strain genomes for metagenomic binning, comparative biology and taxonomic classification.</title>
        <authorList>
            <person name="Goeker M."/>
        </authorList>
    </citation>
    <scope>NUCLEOTIDE SEQUENCE [LARGE SCALE GENOMIC DNA]</scope>
    <source>
        <strain evidence="2 3">B1-1</strain>
    </source>
</reference>
<keyword evidence="1" id="KW-0732">Signal</keyword>
<proteinExistence type="predicted"/>
<accession>A0ABU0M441</accession>
<protein>
    <submittedName>
        <fullName evidence="2">Opacity protein-like surface antigen</fullName>
    </submittedName>
</protein>